<protein>
    <submittedName>
        <fullName evidence="2">DUF1883 domain-containing protein</fullName>
    </submittedName>
</protein>
<dbReference type="PROSITE" id="PS50104">
    <property type="entry name" value="TIR"/>
    <property type="match status" value="1"/>
</dbReference>
<dbReference type="InterPro" id="IPR015073">
    <property type="entry name" value="DUF1883"/>
</dbReference>
<gene>
    <name evidence="2" type="ORF">DKP76_09320</name>
</gene>
<dbReference type="Pfam" id="PF13676">
    <property type="entry name" value="TIR_2"/>
    <property type="match status" value="1"/>
</dbReference>
<dbReference type="InterPro" id="IPR000157">
    <property type="entry name" value="TIR_dom"/>
</dbReference>
<evidence type="ECO:0000313" key="3">
    <source>
        <dbReference type="Proteomes" id="UP000245865"/>
    </source>
</evidence>
<dbReference type="SUPFAM" id="SSF141099">
    <property type="entry name" value="Atu1913-like"/>
    <property type="match status" value="1"/>
</dbReference>
<sequence>MNFTHYNLGHVERGSVVVVTLSGSAANVRLMDSSNFNSYKAGRRHSYVGGLAKRSPVRLPVPNSGTWHVAVDMQGLRGSVRSGVQVVPAAAFNPLPTINEAPLRSVPTLVRDVDDDLAPPPEAPDGRVFDVFISHASEDKDEVVRPLANALREAGLSVWYDEFELRIGDSLRRKIDRGLGSSRFGVVVLSQAFFGKGWPEYELDGLVTRAVSGEQILLPIWHNVSKREVIGYSSSLADRLARSTTTHTVEEIAAEIADVVRLPNAA</sequence>
<dbReference type="RefSeq" id="WP_109706181.1">
    <property type="nucleotide sequence ID" value="NZ_QGDB01000003.1"/>
</dbReference>
<reference evidence="2 3" key="1">
    <citation type="submission" date="2018-05" db="EMBL/GenBank/DDBJ databases">
        <title>Comparative genomic sequence analysis between strain HN4 and CCM 8460T (Falsochrobactrum ovis) will provide more evidence to prove that HN4 is a new species of Falsochrobactrum.</title>
        <authorList>
            <person name="Lyu W."/>
            <person name="Sun L."/>
            <person name="Yao L."/>
        </authorList>
    </citation>
    <scope>NUCLEOTIDE SEQUENCE [LARGE SCALE GENOMIC DNA]</scope>
    <source>
        <strain evidence="2 3">HN4</strain>
    </source>
</reference>
<dbReference type="EMBL" id="QGDB01000003">
    <property type="protein sequence ID" value="PWL17946.1"/>
    <property type="molecule type" value="Genomic_DNA"/>
</dbReference>
<dbReference type="InterPro" id="IPR036488">
    <property type="entry name" value="DUF1883-like_sf"/>
</dbReference>
<dbReference type="Gene3D" id="3.40.50.10140">
    <property type="entry name" value="Toll/interleukin-1 receptor homology (TIR) domain"/>
    <property type="match status" value="1"/>
</dbReference>
<dbReference type="OrthoDB" id="7055795at2"/>
<dbReference type="Pfam" id="PF08980">
    <property type="entry name" value="DUF1883"/>
    <property type="match status" value="1"/>
</dbReference>
<proteinExistence type="predicted"/>
<evidence type="ECO:0000313" key="2">
    <source>
        <dbReference type="EMBL" id="PWL17946.1"/>
    </source>
</evidence>
<comment type="caution">
    <text evidence="2">The sequence shown here is derived from an EMBL/GenBank/DDBJ whole genome shotgun (WGS) entry which is preliminary data.</text>
</comment>
<dbReference type="AlphaFoldDB" id="A0A316J9E8"/>
<feature type="domain" description="TIR" evidence="1">
    <location>
        <begin position="127"/>
        <end position="260"/>
    </location>
</feature>
<name>A0A316J9E8_9HYPH</name>
<dbReference type="Proteomes" id="UP000245865">
    <property type="component" value="Unassembled WGS sequence"/>
</dbReference>
<dbReference type="InterPro" id="IPR035897">
    <property type="entry name" value="Toll_tir_struct_dom_sf"/>
</dbReference>
<dbReference type="Gene3D" id="4.10.1210.10">
    <property type="entry name" value="Atu1913-like"/>
    <property type="match status" value="1"/>
</dbReference>
<keyword evidence="3" id="KW-1185">Reference proteome</keyword>
<dbReference type="GO" id="GO:0007165">
    <property type="term" value="P:signal transduction"/>
    <property type="evidence" value="ECO:0007669"/>
    <property type="project" value="InterPro"/>
</dbReference>
<accession>A0A316J9E8</accession>
<evidence type="ECO:0000259" key="1">
    <source>
        <dbReference type="PROSITE" id="PS50104"/>
    </source>
</evidence>
<dbReference type="SUPFAM" id="SSF52200">
    <property type="entry name" value="Toll/Interleukin receptor TIR domain"/>
    <property type="match status" value="1"/>
</dbReference>
<organism evidence="2 3">
    <name type="scientific">Falsochrobactrum shanghaiense</name>
    <dbReference type="NCBI Taxonomy" id="2201899"/>
    <lineage>
        <taxon>Bacteria</taxon>
        <taxon>Pseudomonadati</taxon>
        <taxon>Pseudomonadota</taxon>
        <taxon>Alphaproteobacteria</taxon>
        <taxon>Hyphomicrobiales</taxon>
        <taxon>Brucellaceae</taxon>
        <taxon>Falsochrobactrum</taxon>
    </lineage>
</organism>
<dbReference type="SMART" id="SM00255">
    <property type="entry name" value="TIR"/>
    <property type="match status" value="1"/>
</dbReference>